<dbReference type="EMBL" id="JAGQHS010000023">
    <property type="protein sequence ID" value="MCA9755451.1"/>
    <property type="molecule type" value="Genomic_DNA"/>
</dbReference>
<proteinExistence type="predicted"/>
<protein>
    <submittedName>
        <fullName evidence="2">Energy transducer TonB</fullName>
    </submittedName>
</protein>
<sequence length="316" mass="35084">MISRIARRCMRLGVWGLVGLWMLGGIAQVASAETWLCPNCENRVERVPDAPTLDCGECGSFTAEDLSWIVGYLNYKTRSAETSFLVSPEECDRFRQDGLQAFGESRELIWIPWTAVDYFIPRQRIVRLIDGREFTTDYARTRGAPCPAPPKFLFQIADTIRIEGQKDRVVTQDLEDDISTLFVISGSEKGLHAGITRFIEEVEAGNHPRLPRTDNKVTRPTVAQMPTSLRGKNLDKTVTVKVRGERSGQLLELALVKSSGLDDLDQAAIRAARSTGLSTAGEMGVGVPSTVLLHYHFKGDACTVEAEIPKNSIWQN</sequence>
<dbReference type="PROSITE" id="PS52015">
    <property type="entry name" value="TONB_CTD"/>
    <property type="match status" value="1"/>
</dbReference>
<dbReference type="Proteomes" id="UP000739538">
    <property type="component" value="Unassembled WGS sequence"/>
</dbReference>
<feature type="domain" description="TonB C-terminal" evidence="1">
    <location>
        <begin position="210"/>
        <end position="304"/>
    </location>
</feature>
<name>A0A956SCK5_UNCEI</name>
<accession>A0A956SCK5</accession>
<evidence type="ECO:0000259" key="1">
    <source>
        <dbReference type="PROSITE" id="PS52015"/>
    </source>
</evidence>
<dbReference type="AlphaFoldDB" id="A0A956SCK5"/>
<evidence type="ECO:0000313" key="3">
    <source>
        <dbReference type="Proteomes" id="UP000739538"/>
    </source>
</evidence>
<dbReference type="SUPFAM" id="SSF74653">
    <property type="entry name" value="TolA/TonB C-terminal domain"/>
    <property type="match status" value="1"/>
</dbReference>
<reference evidence="2" key="1">
    <citation type="submission" date="2020-04" db="EMBL/GenBank/DDBJ databases">
        <authorList>
            <person name="Zhang T."/>
        </authorList>
    </citation>
    <scope>NUCLEOTIDE SEQUENCE</scope>
    <source>
        <strain evidence="2">HKST-UBA02</strain>
    </source>
</reference>
<comment type="caution">
    <text evidence="2">The sequence shown here is derived from an EMBL/GenBank/DDBJ whole genome shotgun (WGS) entry which is preliminary data.</text>
</comment>
<dbReference type="InterPro" id="IPR037682">
    <property type="entry name" value="TonB_C"/>
</dbReference>
<dbReference type="GO" id="GO:0055085">
    <property type="term" value="P:transmembrane transport"/>
    <property type="evidence" value="ECO:0007669"/>
    <property type="project" value="InterPro"/>
</dbReference>
<gene>
    <name evidence="2" type="ORF">KDA27_06595</name>
</gene>
<dbReference type="Gene3D" id="3.30.1150.10">
    <property type="match status" value="1"/>
</dbReference>
<reference evidence="2" key="2">
    <citation type="journal article" date="2021" name="Microbiome">
        <title>Successional dynamics and alternative stable states in a saline activated sludge microbial community over 9 years.</title>
        <authorList>
            <person name="Wang Y."/>
            <person name="Ye J."/>
            <person name="Ju F."/>
            <person name="Liu L."/>
            <person name="Boyd J.A."/>
            <person name="Deng Y."/>
            <person name="Parks D.H."/>
            <person name="Jiang X."/>
            <person name="Yin X."/>
            <person name="Woodcroft B.J."/>
            <person name="Tyson G.W."/>
            <person name="Hugenholtz P."/>
            <person name="Polz M.F."/>
            <person name="Zhang T."/>
        </authorList>
    </citation>
    <scope>NUCLEOTIDE SEQUENCE</scope>
    <source>
        <strain evidence="2">HKST-UBA02</strain>
    </source>
</reference>
<evidence type="ECO:0000313" key="2">
    <source>
        <dbReference type="EMBL" id="MCA9755451.1"/>
    </source>
</evidence>
<organism evidence="2 3">
    <name type="scientific">Eiseniibacteriota bacterium</name>
    <dbReference type="NCBI Taxonomy" id="2212470"/>
    <lineage>
        <taxon>Bacteria</taxon>
        <taxon>Candidatus Eiseniibacteriota</taxon>
    </lineage>
</organism>